<dbReference type="Gene3D" id="1.10.357.10">
    <property type="entry name" value="Tetracycline Repressor, domain 2"/>
    <property type="match status" value="1"/>
</dbReference>
<dbReference type="InterPro" id="IPR050624">
    <property type="entry name" value="HTH-type_Tx_Regulator"/>
</dbReference>
<dbReference type="HOGENOM" id="CLU_069356_34_0_9"/>
<dbReference type="eggNOG" id="COG1309">
    <property type="taxonomic scope" value="Bacteria"/>
</dbReference>
<dbReference type="SUPFAM" id="SSF46689">
    <property type="entry name" value="Homeodomain-like"/>
    <property type="match status" value="1"/>
</dbReference>
<evidence type="ECO:0000256" key="2">
    <source>
        <dbReference type="PROSITE-ProRule" id="PRU00335"/>
    </source>
</evidence>
<dbReference type="STRING" id="985665.HPL003_19575"/>
<dbReference type="InterPro" id="IPR001647">
    <property type="entry name" value="HTH_TetR"/>
</dbReference>
<reference evidence="4 5" key="3">
    <citation type="journal article" date="2012" name="J. Bacteriol.">
        <title>Genome Sequence of Paenibacillus terrae HPL-003, a Xylanase-Producing Bacterium Isolated from Soil Found in Forest Residue.</title>
        <authorList>
            <person name="Shin S.H."/>
            <person name="Kim S."/>
            <person name="Kim J.Y."/>
            <person name="Song H.Y."/>
            <person name="Cho S.J."/>
            <person name="Kim D.R."/>
            <person name="Lee K.I."/>
            <person name="Lim H.K."/>
            <person name="Park N.J."/>
            <person name="Hwang I.T."/>
            <person name="Yang K.S."/>
        </authorList>
    </citation>
    <scope>NUCLEOTIDE SEQUENCE [LARGE SCALE GENOMIC DNA]</scope>
    <source>
        <strain evidence="4 5">HPL-003</strain>
    </source>
</reference>
<accession>G7W2Z7</accession>
<dbReference type="EMBL" id="CP003107">
    <property type="protein sequence ID" value="AET60653.1"/>
    <property type="molecule type" value="Genomic_DNA"/>
</dbReference>
<dbReference type="GO" id="GO:0003677">
    <property type="term" value="F:DNA binding"/>
    <property type="evidence" value="ECO:0007669"/>
    <property type="project" value="UniProtKB-UniRule"/>
</dbReference>
<feature type="domain" description="HTH tetR-type" evidence="3">
    <location>
        <begin position="2"/>
        <end position="62"/>
    </location>
</feature>
<dbReference type="Proteomes" id="UP000005876">
    <property type="component" value="Chromosome"/>
</dbReference>
<dbReference type="PRINTS" id="PR00455">
    <property type="entry name" value="HTHTETR"/>
</dbReference>
<dbReference type="PROSITE" id="PS50977">
    <property type="entry name" value="HTH_TETR_2"/>
    <property type="match status" value="1"/>
</dbReference>
<dbReference type="InterPro" id="IPR036271">
    <property type="entry name" value="Tet_transcr_reg_TetR-rel_C_sf"/>
</dbReference>
<organism evidence="4 5">
    <name type="scientific">Paenibacillus terrae (strain HPL-003)</name>
    <dbReference type="NCBI Taxonomy" id="985665"/>
    <lineage>
        <taxon>Bacteria</taxon>
        <taxon>Bacillati</taxon>
        <taxon>Bacillota</taxon>
        <taxon>Bacilli</taxon>
        <taxon>Bacillales</taxon>
        <taxon>Paenibacillaceae</taxon>
        <taxon>Paenibacillus</taxon>
    </lineage>
</organism>
<dbReference type="Pfam" id="PF00440">
    <property type="entry name" value="TetR_N"/>
    <property type="match status" value="1"/>
</dbReference>
<gene>
    <name evidence="4" type="ordered locus">HPL003_19575</name>
</gene>
<reference evidence="5" key="1">
    <citation type="submission" date="2011-11" db="EMBL/GenBank/DDBJ databases">
        <title>Complete sequence of Paenibacillus terrae HPL-003.</title>
        <authorList>
            <person name="Shin S.H."/>
            <person name="Kim S."/>
            <person name="Kim J.Y."/>
        </authorList>
    </citation>
    <scope>NUCLEOTIDE SEQUENCE [LARGE SCALE GENOMIC DNA]</scope>
    <source>
        <strain evidence="5">HPL-003</strain>
    </source>
</reference>
<protein>
    <submittedName>
        <fullName evidence="4">Putative TetR family transcriptional regulator</fullName>
    </submittedName>
</protein>
<dbReference type="InterPro" id="IPR009057">
    <property type="entry name" value="Homeodomain-like_sf"/>
</dbReference>
<dbReference type="OrthoDB" id="9814200at2"/>
<dbReference type="KEGG" id="pta:HPL003_19575"/>
<proteinExistence type="predicted"/>
<feature type="DNA-binding region" description="H-T-H motif" evidence="2">
    <location>
        <begin position="25"/>
        <end position="44"/>
    </location>
</feature>
<evidence type="ECO:0000259" key="3">
    <source>
        <dbReference type="PROSITE" id="PS50977"/>
    </source>
</evidence>
<evidence type="ECO:0000313" key="4">
    <source>
        <dbReference type="EMBL" id="AET60653.1"/>
    </source>
</evidence>
<keyword evidence="1 2" id="KW-0238">DNA-binding</keyword>
<dbReference type="RefSeq" id="WP_014281353.1">
    <property type="nucleotide sequence ID" value="NC_016641.1"/>
</dbReference>
<name>G7W2Z7_PAETH</name>
<dbReference type="PANTHER" id="PTHR43479">
    <property type="entry name" value="ACREF/ENVCD OPERON REPRESSOR-RELATED"/>
    <property type="match status" value="1"/>
</dbReference>
<dbReference type="AlphaFoldDB" id="G7W2Z7"/>
<dbReference type="SUPFAM" id="SSF48498">
    <property type="entry name" value="Tetracyclin repressor-like, C-terminal domain"/>
    <property type="match status" value="1"/>
</dbReference>
<reference key="2">
    <citation type="submission" date="2011-11" db="EMBL/GenBank/DDBJ databases">
        <authorList>
            <person name="Shin S.H."/>
            <person name="Kim S."/>
            <person name="Kim J.Y."/>
        </authorList>
    </citation>
    <scope>NUCLEOTIDE SEQUENCE</scope>
    <source>
        <strain>HPL-003</strain>
    </source>
</reference>
<dbReference type="PANTHER" id="PTHR43479:SF11">
    <property type="entry name" value="ACREF_ENVCD OPERON REPRESSOR-RELATED"/>
    <property type="match status" value="1"/>
</dbReference>
<evidence type="ECO:0000313" key="5">
    <source>
        <dbReference type="Proteomes" id="UP000005876"/>
    </source>
</evidence>
<evidence type="ECO:0000256" key="1">
    <source>
        <dbReference type="ARBA" id="ARBA00023125"/>
    </source>
</evidence>
<sequence>MSDTKENILHTALRLFARDGYEAVSVSAIAGKLGMTKGALYKHYKNKRDIFDSIVERIYQMDYERAREFEVPEEVFEKAPLPYHNTSVDKIDAFIKAQFRFWTEDEFGCNFRKMITLEQYRNPDMADLYQKCLAGGPVDYMEDLFREMIEQGILSKSNPKQLALEFYAPYYLLLSIYDLSPDKEEAANLFAAHIERFMQKNIAKMSKDKE</sequence>